<dbReference type="CDD" id="cd04301">
    <property type="entry name" value="NAT_SF"/>
    <property type="match status" value="1"/>
</dbReference>
<protein>
    <recommendedName>
        <fullName evidence="3">[Ribosomal protein bS18]-alanine N-acetyltransferase</fullName>
        <ecNumber evidence="3">2.3.1.266</ecNumber>
    </recommendedName>
</protein>
<dbReference type="InterPro" id="IPR050832">
    <property type="entry name" value="Bact_Acetyltransf"/>
</dbReference>
<accession>A0A2A4CUG6</accession>
<organism evidence="5 6">
    <name type="scientific">Pseudothioclava arenosa</name>
    <dbReference type="NCBI Taxonomy" id="1795308"/>
    <lineage>
        <taxon>Bacteria</taxon>
        <taxon>Pseudomonadati</taxon>
        <taxon>Pseudomonadota</taxon>
        <taxon>Alphaproteobacteria</taxon>
        <taxon>Rhodobacterales</taxon>
        <taxon>Paracoccaceae</taxon>
        <taxon>Pseudothioclava</taxon>
    </lineage>
</organism>
<dbReference type="Proteomes" id="UP000243507">
    <property type="component" value="Unassembled WGS sequence"/>
</dbReference>
<dbReference type="GO" id="GO:0005737">
    <property type="term" value="C:cytoplasm"/>
    <property type="evidence" value="ECO:0007669"/>
    <property type="project" value="UniProtKB-SubCell"/>
</dbReference>
<dbReference type="NCBIfam" id="TIGR01575">
    <property type="entry name" value="rimI"/>
    <property type="match status" value="1"/>
</dbReference>
<evidence type="ECO:0000313" key="6">
    <source>
        <dbReference type="Proteomes" id="UP000243507"/>
    </source>
</evidence>
<comment type="function">
    <text evidence="3">Acetylates the N-terminal alanine of ribosomal protein bS18.</text>
</comment>
<comment type="subcellular location">
    <subcellularLocation>
        <location evidence="3">Cytoplasm</location>
    </subcellularLocation>
</comment>
<dbReference type="EMBL" id="NTJD01000001">
    <property type="protein sequence ID" value="PCD77789.1"/>
    <property type="molecule type" value="Genomic_DNA"/>
</dbReference>
<feature type="domain" description="N-acetyltransferase" evidence="4">
    <location>
        <begin position="1"/>
        <end position="137"/>
    </location>
</feature>
<reference evidence="5 6" key="1">
    <citation type="submission" date="2017-09" db="EMBL/GenBank/DDBJ databases">
        <title>A multilocus sequence analysis scheme for characterization of bacteria in the genus Thioclava.</title>
        <authorList>
            <person name="Liu Y."/>
            <person name="Shao Z."/>
        </authorList>
    </citation>
    <scope>NUCLEOTIDE SEQUENCE [LARGE SCALE GENOMIC DNA]</scope>
    <source>
        <strain evidence="5 6">CAU 1312</strain>
    </source>
</reference>
<dbReference type="AlphaFoldDB" id="A0A2A4CUG6"/>
<dbReference type="InterPro" id="IPR006464">
    <property type="entry name" value="AcTrfase_RimI/Ard1"/>
</dbReference>
<dbReference type="InterPro" id="IPR016181">
    <property type="entry name" value="Acyl_CoA_acyltransferase"/>
</dbReference>
<sequence length="141" mass="15441">MSPEELALIHAASFTTPRPWSAQEFADLLDQRFNFLLDEPGAFLLGRVIADEAELLTLAVAPEARRRGAGARLVRTFLAAAQDRGAVSAFLEVAADNEAARALYRQTGWRESGLRKGYYQSPENARIDAVVMSYALDPATT</sequence>
<proteinExistence type="inferred from homology"/>
<evidence type="ECO:0000256" key="3">
    <source>
        <dbReference type="RuleBase" id="RU363094"/>
    </source>
</evidence>
<comment type="catalytic activity">
    <reaction evidence="3">
        <text>N-terminal L-alanyl-[ribosomal protein bS18] + acetyl-CoA = N-terminal N(alpha)-acetyl-L-alanyl-[ribosomal protein bS18] + CoA + H(+)</text>
        <dbReference type="Rhea" id="RHEA:43756"/>
        <dbReference type="Rhea" id="RHEA-COMP:10676"/>
        <dbReference type="Rhea" id="RHEA-COMP:10677"/>
        <dbReference type="ChEBI" id="CHEBI:15378"/>
        <dbReference type="ChEBI" id="CHEBI:57287"/>
        <dbReference type="ChEBI" id="CHEBI:57288"/>
        <dbReference type="ChEBI" id="CHEBI:64718"/>
        <dbReference type="ChEBI" id="CHEBI:83683"/>
        <dbReference type="EC" id="2.3.1.266"/>
    </reaction>
</comment>
<dbReference type="SUPFAM" id="SSF55729">
    <property type="entry name" value="Acyl-CoA N-acyltransferases (Nat)"/>
    <property type="match status" value="1"/>
</dbReference>
<evidence type="ECO:0000313" key="5">
    <source>
        <dbReference type="EMBL" id="PCD77789.1"/>
    </source>
</evidence>
<keyword evidence="6" id="KW-1185">Reference proteome</keyword>
<name>A0A2A4CUG6_9RHOB</name>
<dbReference type="EC" id="2.3.1.266" evidence="3"/>
<dbReference type="RefSeq" id="WP_096429831.1">
    <property type="nucleotide sequence ID" value="NZ_NTJD01000001.1"/>
</dbReference>
<keyword evidence="3" id="KW-0963">Cytoplasm</keyword>
<comment type="caution">
    <text evidence="5">The sequence shown here is derived from an EMBL/GenBank/DDBJ whole genome shotgun (WGS) entry which is preliminary data.</text>
</comment>
<evidence type="ECO:0000259" key="4">
    <source>
        <dbReference type="PROSITE" id="PS51186"/>
    </source>
</evidence>
<dbReference type="InterPro" id="IPR000182">
    <property type="entry name" value="GNAT_dom"/>
</dbReference>
<evidence type="ECO:0000256" key="1">
    <source>
        <dbReference type="ARBA" id="ARBA00022679"/>
    </source>
</evidence>
<evidence type="ECO:0000256" key="2">
    <source>
        <dbReference type="ARBA" id="ARBA00023315"/>
    </source>
</evidence>
<dbReference type="PANTHER" id="PTHR43877">
    <property type="entry name" value="AMINOALKYLPHOSPHONATE N-ACETYLTRANSFERASE-RELATED-RELATED"/>
    <property type="match status" value="1"/>
</dbReference>
<keyword evidence="1 5" id="KW-0808">Transferase</keyword>
<dbReference type="GO" id="GO:0008999">
    <property type="term" value="F:protein-N-terminal-alanine acetyltransferase activity"/>
    <property type="evidence" value="ECO:0007669"/>
    <property type="project" value="UniProtKB-EC"/>
</dbReference>
<gene>
    <name evidence="5" type="primary">rimI</name>
    <name evidence="5" type="ORF">CLN94_00225</name>
</gene>
<dbReference type="OrthoDB" id="9804026at2"/>
<dbReference type="Gene3D" id="3.40.630.30">
    <property type="match status" value="1"/>
</dbReference>
<dbReference type="Pfam" id="PF00583">
    <property type="entry name" value="Acetyltransf_1"/>
    <property type="match status" value="1"/>
</dbReference>
<keyword evidence="2" id="KW-0012">Acyltransferase</keyword>
<dbReference type="PROSITE" id="PS51186">
    <property type="entry name" value="GNAT"/>
    <property type="match status" value="1"/>
</dbReference>
<comment type="similarity">
    <text evidence="3">Belongs to the acetyltransferase family. RimI subfamily.</text>
</comment>